<evidence type="ECO:0000313" key="1">
    <source>
        <dbReference type="EMBL" id="XCD06241.1"/>
    </source>
</evidence>
<accession>A0AAU8B4J9</accession>
<organism evidence="1">
    <name type="scientific">Dulem virus 257</name>
    <dbReference type="NCBI Taxonomy" id="3145734"/>
    <lineage>
        <taxon>Viruses</taxon>
        <taxon>Monodnaviria</taxon>
        <taxon>Sangervirae</taxon>
        <taxon>Phixviricota</taxon>
        <taxon>Malgrandaviricetes</taxon>
        <taxon>Petitvirales</taxon>
        <taxon>Microviridae</taxon>
        <taxon>Microvirus</taxon>
    </lineage>
</organism>
<dbReference type="EMBL" id="PP511853">
    <property type="protein sequence ID" value="XCD08080.1"/>
    <property type="molecule type" value="Genomic_DNA"/>
</dbReference>
<reference evidence="1" key="1">
    <citation type="submission" date="2024-03" db="EMBL/GenBank/DDBJ databases">
        <title>Diverse circular DNA viruses in blood, oral, and fecal samples of captive lemurs.</title>
        <authorList>
            <person name="Paietta E.N."/>
            <person name="Kraberger S."/>
            <person name="Lund M.C."/>
            <person name="Custer J.M."/>
            <person name="Vargas K.M."/>
            <person name="Ehmke E.E."/>
            <person name="Yoder A.D."/>
            <person name="Varsani A."/>
        </authorList>
    </citation>
    <scope>NUCLEOTIDE SEQUENCE</scope>
    <source>
        <strain evidence="1">Duke_25FS_50</strain>
        <strain evidence="2">Duke_29_17</strain>
    </source>
</reference>
<dbReference type="EMBL" id="PP511646">
    <property type="protein sequence ID" value="XCD06241.1"/>
    <property type="molecule type" value="Genomic_DNA"/>
</dbReference>
<proteinExistence type="predicted"/>
<evidence type="ECO:0000313" key="2">
    <source>
        <dbReference type="EMBL" id="XCD08080.1"/>
    </source>
</evidence>
<name>A0AAU8B4J9_9VIRU</name>
<sequence>MFLFVNYNRKVFIYIKHSTDINQCLILILYICLCNSKADIMKRLTPDTRCALIRAYFLTSGNYTVRRSFPDASLNDVKYIASVFCSVTTGRY</sequence>
<protein>
    <submittedName>
        <fullName evidence="1">Uncharacterized protein</fullName>
    </submittedName>
</protein>